<dbReference type="PATRIC" id="fig|47884.3.peg.4339"/>
<evidence type="ECO:0000313" key="2">
    <source>
        <dbReference type="EMBL" id="KMM83312.1"/>
    </source>
</evidence>
<sequence>MKFLHTREHLEEGDVVVVQCSHQCNVRLTTDTNFSRFKQGGRHEYFGGFYKMLPARIAAPSTGYWNITIDIGGGSATITHSINIIRNS</sequence>
<dbReference type="InterPro" id="IPR015073">
    <property type="entry name" value="DUF1883"/>
</dbReference>
<evidence type="ECO:0000313" key="5">
    <source>
        <dbReference type="Proteomes" id="UP000183155"/>
    </source>
</evidence>
<dbReference type="Proteomes" id="UP000183155">
    <property type="component" value="Unassembled WGS sequence"/>
</dbReference>
<dbReference type="Pfam" id="PF08980">
    <property type="entry name" value="DUF1883"/>
    <property type="match status" value="1"/>
</dbReference>
<dbReference type="EMBL" id="JYLA01000008">
    <property type="protein sequence ID" value="KMM83312.1"/>
    <property type="molecule type" value="Genomic_DNA"/>
</dbReference>
<name>A0A0J6JHU5_PSETA</name>
<feature type="domain" description="DUF1883" evidence="1">
    <location>
        <begin position="1"/>
        <end position="86"/>
    </location>
</feature>
<proteinExistence type="predicted"/>
<reference evidence="3 5" key="2">
    <citation type="submission" date="2016-10" db="EMBL/GenBank/DDBJ databases">
        <authorList>
            <person name="Varghese N."/>
            <person name="Submissions S."/>
        </authorList>
    </citation>
    <scope>NUCLEOTIDE SEQUENCE [LARGE SCALE GENOMIC DNA]</scope>
    <source>
        <strain evidence="3 5">BS3652</strain>
    </source>
</reference>
<evidence type="ECO:0000313" key="3">
    <source>
        <dbReference type="EMBL" id="SEC71488.1"/>
    </source>
</evidence>
<dbReference type="SUPFAM" id="SSF141099">
    <property type="entry name" value="Atu1913-like"/>
    <property type="match status" value="1"/>
</dbReference>
<dbReference type="EMBL" id="FNRS01000001">
    <property type="protein sequence ID" value="SEC71488.1"/>
    <property type="molecule type" value="Genomic_DNA"/>
</dbReference>
<dbReference type="STRING" id="47884.SAMN04490203_2966"/>
<dbReference type="OrthoDB" id="9142262at2"/>
<reference evidence="2 4" key="1">
    <citation type="submission" date="2015-02" db="EMBL/GenBank/DDBJ databases">
        <title>Pseudomonas helleri sp. nov. and Pseudomonas weihenstephanensis sp. nov., isolated from raw cows milk.</title>
        <authorList>
            <person name="von Neubeck M."/>
            <person name="Huptas C."/>
            <person name="Wenning M."/>
            <person name="Scherer S."/>
        </authorList>
    </citation>
    <scope>NUCLEOTIDE SEQUENCE [LARGE SCALE GENOMIC DNA]</scope>
    <source>
        <strain evidence="2 4">DSM 21104</strain>
    </source>
</reference>
<dbReference type="InterPro" id="IPR036488">
    <property type="entry name" value="DUF1883-like_sf"/>
</dbReference>
<organism evidence="2 4">
    <name type="scientific">Pseudomonas taetrolens</name>
    <dbReference type="NCBI Taxonomy" id="47884"/>
    <lineage>
        <taxon>Bacteria</taxon>
        <taxon>Pseudomonadati</taxon>
        <taxon>Pseudomonadota</taxon>
        <taxon>Gammaproteobacteria</taxon>
        <taxon>Pseudomonadales</taxon>
        <taxon>Pseudomonadaceae</taxon>
        <taxon>Pseudomonas</taxon>
    </lineage>
</organism>
<gene>
    <name evidence="3" type="ORF">SAMN04490203_2966</name>
    <name evidence="2" type="ORF">TU78_19190</name>
</gene>
<dbReference type="Gene3D" id="4.10.1210.10">
    <property type="entry name" value="Atu1913-like"/>
    <property type="match status" value="1"/>
</dbReference>
<dbReference type="AlphaFoldDB" id="A0A0J6JHU5"/>
<keyword evidence="5" id="KW-1185">Reference proteome</keyword>
<comment type="caution">
    <text evidence="2">The sequence shown here is derived from an EMBL/GenBank/DDBJ whole genome shotgun (WGS) entry which is preliminary data.</text>
</comment>
<accession>A0A0J6JHU5</accession>
<protein>
    <recommendedName>
        <fullName evidence="1">DUF1883 domain-containing protein</fullName>
    </recommendedName>
</protein>
<evidence type="ECO:0000313" key="4">
    <source>
        <dbReference type="Proteomes" id="UP000036395"/>
    </source>
</evidence>
<evidence type="ECO:0000259" key="1">
    <source>
        <dbReference type="Pfam" id="PF08980"/>
    </source>
</evidence>
<dbReference type="Proteomes" id="UP000036395">
    <property type="component" value="Unassembled WGS sequence"/>
</dbReference>
<dbReference type="RefSeq" id="WP_048383178.1">
    <property type="nucleotide sequence ID" value="NZ_FNRS01000001.1"/>
</dbReference>